<evidence type="ECO:0000313" key="2">
    <source>
        <dbReference type="Proteomes" id="UP001489509"/>
    </source>
</evidence>
<protein>
    <submittedName>
        <fullName evidence="1">MmcQ/YjbR family DNA-binding protein</fullName>
    </submittedName>
</protein>
<dbReference type="PANTHER" id="PTHR35145">
    <property type="entry name" value="CYTOPLASMIC PROTEIN-RELATED"/>
    <property type="match status" value="1"/>
</dbReference>
<dbReference type="Proteomes" id="UP001489509">
    <property type="component" value="Unassembled WGS sequence"/>
</dbReference>
<dbReference type="Gene3D" id="3.90.1150.30">
    <property type="match status" value="1"/>
</dbReference>
<dbReference type="PANTHER" id="PTHR35145:SF1">
    <property type="entry name" value="CYTOPLASMIC PROTEIN"/>
    <property type="match status" value="1"/>
</dbReference>
<dbReference type="RefSeq" id="WP_349218073.1">
    <property type="nucleotide sequence ID" value="NZ_JBBMFD010000003.1"/>
</dbReference>
<proteinExistence type="predicted"/>
<dbReference type="InterPro" id="IPR007351">
    <property type="entry name" value="YjbR"/>
</dbReference>
<name>A0ABV1DXN7_9FIRM</name>
<dbReference type="SUPFAM" id="SSF142906">
    <property type="entry name" value="YjbR-like"/>
    <property type="match status" value="1"/>
</dbReference>
<accession>A0ABV1DXN7</accession>
<comment type="caution">
    <text evidence="1">The sequence shown here is derived from an EMBL/GenBank/DDBJ whole genome shotgun (WGS) entry which is preliminary data.</text>
</comment>
<dbReference type="Pfam" id="PF04237">
    <property type="entry name" value="YjbR"/>
    <property type="match status" value="1"/>
</dbReference>
<evidence type="ECO:0000313" key="1">
    <source>
        <dbReference type="EMBL" id="MEQ2439807.1"/>
    </source>
</evidence>
<reference evidence="1 2" key="1">
    <citation type="submission" date="2024-03" db="EMBL/GenBank/DDBJ databases">
        <title>Human intestinal bacterial collection.</title>
        <authorList>
            <person name="Pauvert C."/>
            <person name="Hitch T.C.A."/>
            <person name="Clavel T."/>
        </authorList>
    </citation>
    <scope>NUCLEOTIDE SEQUENCE [LARGE SCALE GENOMIC DNA]</scope>
    <source>
        <strain evidence="1 2">CLA-JM-H44</strain>
    </source>
</reference>
<keyword evidence="2" id="KW-1185">Reference proteome</keyword>
<gene>
    <name evidence="1" type="ORF">WMO26_03085</name>
</gene>
<organism evidence="1 2">
    <name type="scientific">Solibaculum intestinale</name>
    <dbReference type="NCBI Taxonomy" id="3133165"/>
    <lineage>
        <taxon>Bacteria</taxon>
        <taxon>Bacillati</taxon>
        <taxon>Bacillota</taxon>
        <taxon>Clostridia</taxon>
        <taxon>Eubacteriales</taxon>
        <taxon>Oscillospiraceae</taxon>
        <taxon>Solibaculum</taxon>
    </lineage>
</organism>
<dbReference type="EMBL" id="JBBMFD010000003">
    <property type="protein sequence ID" value="MEQ2439807.1"/>
    <property type="molecule type" value="Genomic_DNA"/>
</dbReference>
<keyword evidence="1" id="KW-0238">DNA-binding</keyword>
<sequence length="125" mass="14430">MNREEWEEYMAQTYGVDGEHPWERYPANVVFRHPGNRKWFALLMTVSKEKLGLREEGTLDIVNVKCDPLLMGSLRAEPGVYPAYHMNKANWVSISLDGSAKEEMVKMALDVSFDRTAPRIKKRKA</sequence>
<dbReference type="InterPro" id="IPR058532">
    <property type="entry name" value="YjbR/MT2646/Rv2570-like"/>
</dbReference>
<dbReference type="GO" id="GO:0003677">
    <property type="term" value="F:DNA binding"/>
    <property type="evidence" value="ECO:0007669"/>
    <property type="project" value="UniProtKB-KW"/>
</dbReference>
<dbReference type="InterPro" id="IPR038056">
    <property type="entry name" value="YjbR-like_sf"/>
</dbReference>